<proteinExistence type="predicted"/>
<feature type="region of interest" description="Disordered" evidence="1">
    <location>
        <begin position="323"/>
        <end position="349"/>
    </location>
</feature>
<keyword evidence="3" id="KW-1185">Reference proteome</keyword>
<organism evidence="2 3">
    <name type="scientific">Achlya hypogyna</name>
    <name type="common">Oomycete</name>
    <name type="synonym">Protoachlya hypogyna</name>
    <dbReference type="NCBI Taxonomy" id="1202772"/>
    <lineage>
        <taxon>Eukaryota</taxon>
        <taxon>Sar</taxon>
        <taxon>Stramenopiles</taxon>
        <taxon>Oomycota</taxon>
        <taxon>Saprolegniomycetes</taxon>
        <taxon>Saprolegniales</taxon>
        <taxon>Achlyaceae</taxon>
        <taxon>Achlya</taxon>
    </lineage>
</organism>
<protein>
    <submittedName>
        <fullName evidence="2">Uncharacterized protein</fullName>
    </submittedName>
</protein>
<sequence>MADAANEDTSEFGLDERLDDGSVEVDKMLQAPSMAFASPTQADALSLMDLAQQTDEILTNATAPTSAYATHPDFQKLTPLNALPGDVDDANAWLRDCPVHAKEWVVYEARLRPDVASTAIHELVSTIVLTDGFKAQSSATPDVPGAFLFTSSVTEPVVASLQTSAKALFAPRSEHVFSRLGVAQSKLRVLRLYVGVAGGPPSLGHTGDAALHRRADLLFDRLRAALVEVGYALAMLSTPAFCDDASGRDLRSFRHSCACLGNDPVLLDPDYVADVRRAFDSEMKSSLRELALSLEEYAHEHELATAQVLSLLEPLYVKHGLSKPHATPAALPSRRPSDRTALTETPTATTGLPHGECVARLAHNLWAELADSNRRTIQAKVGEKQAQVTRRVEYAKELAAVAVATIVQSAAVQDAHSLQAALGSAEYGDGAVLYEANAIVGKTPAKLFVAFERVVCKCGILMFASVKNLPFDAIRKYEMACMGAVAHPGRRIDKPTVLGLSVIALTTVAGDVVQITLSADVDRVYELLSQVGAVRSWV</sequence>
<dbReference type="Proteomes" id="UP000243579">
    <property type="component" value="Unassembled WGS sequence"/>
</dbReference>
<evidence type="ECO:0000313" key="2">
    <source>
        <dbReference type="EMBL" id="OQR86958.1"/>
    </source>
</evidence>
<dbReference type="OrthoDB" id="63696at2759"/>
<evidence type="ECO:0000256" key="1">
    <source>
        <dbReference type="SAM" id="MobiDB-lite"/>
    </source>
</evidence>
<comment type="caution">
    <text evidence="2">The sequence shown here is derived from an EMBL/GenBank/DDBJ whole genome shotgun (WGS) entry which is preliminary data.</text>
</comment>
<reference evidence="2 3" key="1">
    <citation type="journal article" date="2014" name="Genome Biol. Evol.">
        <title>The secreted proteins of Achlya hypogyna and Thraustotheca clavata identify the ancestral oomycete secretome and reveal gene acquisitions by horizontal gene transfer.</title>
        <authorList>
            <person name="Misner I."/>
            <person name="Blouin N."/>
            <person name="Leonard G."/>
            <person name="Richards T.A."/>
            <person name="Lane C.E."/>
        </authorList>
    </citation>
    <scope>NUCLEOTIDE SEQUENCE [LARGE SCALE GENOMIC DNA]</scope>
    <source>
        <strain evidence="2 3">ATCC 48635</strain>
    </source>
</reference>
<feature type="compositionally biased region" description="Low complexity" evidence="1">
    <location>
        <begin position="340"/>
        <end position="349"/>
    </location>
</feature>
<dbReference type="EMBL" id="JNBR01001473">
    <property type="protein sequence ID" value="OQR86958.1"/>
    <property type="molecule type" value="Genomic_DNA"/>
</dbReference>
<accession>A0A1V9YMK7</accession>
<gene>
    <name evidence="2" type="ORF">ACHHYP_09710</name>
</gene>
<evidence type="ECO:0000313" key="3">
    <source>
        <dbReference type="Proteomes" id="UP000243579"/>
    </source>
</evidence>
<name>A0A1V9YMK7_ACHHY</name>
<dbReference type="AlphaFoldDB" id="A0A1V9YMK7"/>